<accession>A0A841C071</accession>
<evidence type="ECO:0000313" key="3">
    <source>
        <dbReference type="Proteomes" id="UP000587527"/>
    </source>
</evidence>
<feature type="transmembrane region" description="Helical" evidence="1">
    <location>
        <begin position="121"/>
        <end position="139"/>
    </location>
</feature>
<feature type="transmembrane region" description="Helical" evidence="1">
    <location>
        <begin position="98"/>
        <end position="115"/>
    </location>
</feature>
<reference evidence="2 3" key="1">
    <citation type="submission" date="2020-08" db="EMBL/GenBank/DDBJ databases">
        <title>Sequencing the genomes of 1000 actinobacteria strains.</title>
        <authorList>
            <person name="Klenk H.-P."/>
        </authorList>
    </citation>
    <scope>NUCLEOTIDE SEQUENCE [LARGE SCALE GENOMIC DNA]</scope>
    <source>
        <strain evidence="2 3">DSM 45362</strain>
    </source>
</reference>
<proteinExistence type="predicted"/>
<dbReference type="Proteomes" id="UP000587527">
    <property type="component" value="Unassembled WGS sequence"/>
</dbReference>
<sequence length="216" mass="22856">MSTPADYPLILALEDFVPTLLAFAGFYLLGGLSGDDRRVRLGRIGAVLIVAGGLAKCAWKIIVATDGPDLGWLAGMLFPLMAAGACLLLWSLHRSMPWWPYALVPALTGIAAVAIGSIQPIFVLATAGITLISITGAVIAARRGAWFAMVLYAVSIIAVMGLVPLRHHPQHETLGFQWIEQGTNTTAQGLFLLAAFLTVRAVARTGGAARPEEVAR</sequence>
<dbReference type="EMBL" id="JACHMN010000003">
    <property type="protein sequence ID" value="MBB5873335.1"/>
    <property type="molecule type" value="Genomic_DNA"/>
</dbReference>
<keyword evidence="1" id="KW-1133">Transmembrane helix</keyword>
<organism evidence="2 3">
    <name type="scientific">Allocatelliglobosispora scoriae</name>
    <dbReference type="NCBI Taxonomy" id="643052"/>
    <lineage>
        <taxon>Bacteria</taxon>
        <taxon>Bacillati</taxon>
        <taxon>Actinomycetota</taxon>
        <taxon>Actinomycetes</taxon>
        <taxon>Micromonosporales</taxon>
        <taxon>Micromonosporaceae</taxon>
        <taxon>Allocatelliglobosispora</taxon>
    </lineage>
</organism>
<dbReference type="AlphaFoldDB" id="A0A841C071"/>
<feature type="transmembrane region" description="Helical" evidence="1">
    <location>
        <begin position="185"/>
        <end position="203"/>
    </location>
</feature>
<feature type="transmembrane region" description="Helical" evidence="1">
    <location>
        <begin position="16"/>
        <end position="32"/>
    </location>
</feature>
<feature type="transmembrane region" description="Helical" evidence="1">
    <location>
        <begin position="44"/>
        <end position="64"/>
    </location>
</feature>
<evidence type="ECO:0000313" key="2">
    <source>
        <dbReference type="EMBL" id="MBB5873335.1"/>
    </source>
</evidence>
<keyword evidence="1" id="KW-0812">Transmembrane</keyword>
<comment type="caution">
    <text evidence="2">The sequence shown here is derived from an EMBL/GenBank/DDBJ whole genome shotgun (WGS) entry which is preliminary data.</text>
</comment>
<feature type="transmembrane region" description="Helical" evidence="1">
    <location>
        <begin position="146"/>
        <end position="165"/>
    </location>
</feature>
<keyword evidence="3" id="KW-1185">Reference proteome</keyword>
<gene>
    <name evidence="2" type="ORF">F4553_006769</name>
</gene>
<evidence type="ECO:0000256" key="1">
    <source>
        <dbReference type="SAM" id="Phobius"/>
    </source>
</evidence>
<feature type="transmembrane region" description="Helical" evidence="1">
    <location>
        <begin position="70"/>
        <end position="91"/>
    </location>
</feature>
<dbReference type="RefSeq" id="WP_184844394.1">
    <property type="nucleotide sequence ID" value="NZ_JACHMN010000003.1"/>
</dbReference>
<protein>
    <submittedName>
        <fullName evidence="2">Uncharacterized protein</fullName>
    </submittedName>
</protein>
<keyword evidence="1" id="KW-0472">Membrane</keyword>
<name>A0A841C071_9ACTN</name>